<sequence length="169" mass="18459">MLRISLVVLLGIVLCGCSPDYNWREVTLNDGAGTAYFPDKPKTQKRDMQFEGHTIVFALTSVAVDDVLFSVGHAILPEAFRQDAAARQRFTQAVLASLYQNLGHTPPTTLPDDGQAFVIEGRSAHGPVRLQAALWLTDRVLVEGLVTADTRDFPAAPAQEFLRGITPAR</sequence>
<dbReference type="AlphaFoldDB" id="A0A853FDU9"/>
<dbReference type="RefSeq" id="WP_129968128.1">
    <property type="nucleotide sequence ID" value="NZ_JACCEW010000001.1"/>
</dbReference>
<dbReference type="PROSITE" id="PS51257">
    <property type="entry name" value="PROKAR_LIPOPROTEIN"/>
    <property type="match status" value="1"/>
</dbReference>
<keyword evidence="2" id="KW-1185">Reference proteome</keyword>
<comment type="caution">
    <text evidence="1">The sequence shown here is derived from an EMBL/GenBank/DDBJ whole genome shotgun (WGS) entry which is preliminary data.</text>
</comment>
<evidence type="ECO:0008006" key="3">
    <source>
        <dbReference type="Google" id="ProtNLM"/>
    </source>
</evidence>
<dbReference type="OrthoDB" id="8686017at2"/>
<evidence type="ECO:0000313" key="1">
    <source>
        <dbReference type="EMBL" id="NYT36226.1"/>
    </source>
</evidence>
<name>A0A853FDU9_9BURK</name>
<dbReference type="Proteomes" id="UP000580517">
    <property type="component" value="Unassembled WGS sequence"/>
</dbReference>
<organism evidence="1 2">
    <name type="scientific">Allopusillimonas soli</name>
    <dbReference type="NCBI Taxonomy" id="659016"/>
    <lineage>
        <taxon>Bacteria</taxon>
        <taxon>Pseudomonadati</taxon>
        <taxon>Pseudomonadota</taxon>
        <taxon>Betaproteobacteria</taxon>
        <taxon>Burkholderiales</taxon>
        <taxon>Alcaligenaceae</taxon>
        <taxon>Allopusillimonas</taxon>
    </lineage>
</organism>
<protein>
    <recommendedName>
        <fullName evidence="3">Lipoprotein</fullName>
    </recommendedName>
</protein>
<evidence type="ECO:0000313" key="2">
    <source>
        <dbReference type="Proteomes" id="UP000580517"/>
    </source>
</evidence>
<dbReference type="EMBL" id="JACCEW010000001">
    <property type="protein sequence ID" value="NYT36226.1"/>
    <property type="molecule type" value="Genomic_DNA"/>
</dbReference>
<reference evidence="1 2" key="1">
    <citation type="submission" date="2020-07" db="EMBL/GenBank/DDBJ databases">
        <title>Taxonomic revisions and descriptions of new bacterial species based on genomic comparisons in the high-G+C-content subgroup of the family Alcaligenaceae.</title>
        <authorList>
            <person name="Szabo A."/>
            <person name="Felfoldi T."/>
        </authorList>
    </citation>
    <scope>NUCLEOTIDE SEQUENCE [LARGE SCALE GENOMIC DNA]</scope>
    <source>
        <strain evidence="1 2">DSM 25264</strain>
    </source>
</reference>
<gene>
    <name evidence="1" type="ORF">H0A68_05020</name>
</gene>
<accession>A0A853FDU9</accession>
<proteinExistence type="predicted"/>